<evidence type="ECO:0000256" key="3">
    <source>
        <dbReference type="ARBA" id="ARBA00023128"/>
    </source>
</evidence>
<dbReference type="InterPro" id="IPR039603">
    <property type="entry name" value="Ribosomal_mS41"/>
</dbReference>
<gene>
    <name evidence="7" type="ORF">B9Z65_2576</name>
</gene>
<dbReference type="InterPro" id="IPR019083">
    <property type="entry name" value="SAM_Ribosomal_mS41"/>
</dbReference>
<dbReference type="AlphaFoldDB" id="A0A2P8A3Z0"/>
<evidence type="ECO:0000313" key="8">
    <source>
        <dbReference type="Proteomes" id="UP000243723"/>
    </source>
</evidence>
<evidence type="ECO:0000313" key="7">
    <source>
        <dbReference type="EMBL" id="PSK55187.1"/>
    </source>
</evidence>
<dbReference type="Proteomes" id="UP000243723">
    <property type="component" value="Unassembled WGS sequence"/>
</dbReference>
<proteinExistence type="inferred from homology"/>
<protein>
    <recommendedName>
        <fullName evidence="4">Small ribosomal subunit protein mS41</fullName>
    </recommendedName>
</protein>
<feature type="region of interest" description="Disordered" evidence="5">
    <location>
        <begin position="212"/>
        <end position="240"/>
    </location>
</feature>
<evidence type="ECO:0000256" key="5">
    <source>
        <dbReference type="SAM" id="MobiDB-lite"/>
    </source>
</evidence>
<evidence type="ECO:0000256" key="4">
    <source>
        <dbReference type="ARBA" id="ARBA00035129"/>
    </source>
</evidence>
<comment type="similarity">
    <text evidence="2">Belongs to the mitochondrion-specific ribosomal protein mS41 family.</text>
</comment>
<dbReference type="EMBL" id="NHZQ01000067">
    <property type="protein sequence ID" value="PSK55187.1"/>
    <property type="molecule type" value="Genomic_DNA"/>
</dbReference>
<keyword evidence="8" id="KW-1185">Reference proteome</keyword>
<evidence type="ECO:0000256" key="1">
    <source>
        <dbReference type="ARBA" id="ARBA00004173"/>
    </source>
</evidence>
<keyword evidence="3" id="KW-0496">Mitochondrion</keyword>
<dbReference type="Pfam" id="PF09597">
    <property type="entry name" value="SAM_Ribosomal_mS41"/>
    <property type="match status" value="1"/>
</dbReference>
<comment type="subcellular location">
    <subcellularLocation>
        <location evidence="1">Mitochondrion</location>
    </subcellularLocation>
</comment>
<evidence type="ECO:0000259" key="6">
    <source>
        <dbReference type="SMART" id="SM01238"/>
    </source>
</evidence>
<evidence type="ECO:0000256" key="2">
    <source>
        <dbReference type="ARBA" id="ARBA00010492"/>
    </source>
</evidence>
<dbReference type="PANTHER" id="PTHR28235">
    <property type="entry name" value="PROTEIN FYV4, MITOCHONDRIAL"/>
    <property type="match status" value="1"/>
</dbReference>
<dbReference type="SMART" id="SM01238">
    <property type="entry name" value="IGR"/>
    <property type="match status" value="1"/>
</dbReference>
<accession>A0A2P8A3Z0</accession>
<dbReference type="OrthoDB" id="18595at2759"/>
<dbReference type="PANTHER" id="PTHR28235:SF1">
    <property type="entry name" value="SMALL RIBOSOMAL SUBUNIT PROTEIN MS41"/>
    <property type="match status" value="1"/>
</dbReference>
<reference evidence="7 8" key="1">
    <citation type="submission" date="2017-05" db="EMBL/GenBank/DDBJ databases">
        <title>Draft genome sequence of Elsinoe australis.</title>
        <authorList>
            <person name="Cheng Q."/>
        </authorList>
    </citation>
    <scope>NUCLEOTIDE SEQUENCE [LARGE SCALE GENOMIC DNA]</scope>
    <source>
        <strain evidence="7 8">NL1</strain>
    </source>
</reference>
<dbReference type="GO" id="GO:0005739">
    <property type="term" value="C:mitochondrion"/>
    <property type="evidence" value="ECO:0007669"/>
    <property type="project" value="UniProtKB-SubCell"/>
</dbReference>
<name>A0A2P8A3Z0_9PEZI</name>
<feature type="compositionally biased region" description="Basic residues" evidence="5">
    <location>
        <begin position="230"/>
        <end position="240"/>
    </location>
</feature>
<sequence length="240" mass="27007">MIPRKAPRLLSTTIFPSFTTSQPITYQSIRCAHIKAKKPVPEPTPFVPDAPTFLTLIGRNMINHSSKIPSWESLFSLSSEQLRSSGVEPARSRRYLLRWRQKFRNGEFGIGGDLKDVKDGIGELRIVEVKDESRIGVDLLKSKGARRVVVNVPPEAQTKDVEKVVKEVEEGKRAPVEGVRIKSWNVIAGKNVKLLKGEGRAQIQAQDGLWEHRRGKKVDGGERRKAEVRAKKRAAERKDT</sequence>
<organism evidence="7 8">
    <name type="scientific">Elsinoe australis</name>
    <dbReference type="NCBI Taxonomy" id="40998"/>
    <lineage>
        <taxon>Eukaryota</taxon>
        <taxon>Fungi</taxon>
        <taxon>Dikarya</taxon>
        <taxon>Ascomycota</taxon>
        <taxon>Pezizomycotina</taxon>
        <taxon>Dothideomycetes</taxon>
        <taxon>Dothideomycetidae</taxon>
        <taxon>Myriangiales</taxon>
        <taxon>Elsinoaceae</taxon>
        <taxon>Elsinoe</taxon>
    </lineage>
</organism>
<feature type="compositionally biased region" description="Basic and acidic residues" evidence="5">
    <location>
        <begin position="212"/>
        <end position="229"/>
    </location>
</feature>
<feature type="domain" description="Small ribosomal subunit protein mS41 SAM" evidence="6">
    <location>
        <begin position="50"/>
        <end position="106"/>
    </location>
</feature>
<comment type="caution">
    <text evidence="7">The sequence shown here is derived from an EMBL/GenBank/DDBJ whole genome shotgun (WGS) entry which is preliminary data.</text>
</comment>